<keyword evidence="4" id="KW-1185">Reference proteome</keyword>
<accession>A0ABQ5JXT4</accession>
<feature type="compositionally biased region" description="Polar residues" evidence="1">
    <location>
        <begin position="184"/>
        <end position="195"/>
    </location>
</feature>
<sequence>MRAEAKSAAVFGVFFWIFFHILITLLPMLSSSMQIYLFNDAFFIDENYPEKAYIDLQNKHSTSRTITYFSSIILNIIFYIRICGSDPGYLNTLEDEEDSVFCASQDQDKRCEEEHILENPFEMERVPTLSHSCSPKTSPYQSPRPPILNSSDSHDTVHHEDILSHSEHEGGEDVIQIRSPIVQDPSSFPATSSKPHNGDGSRDYKTDSVTVDATGAPHLLMRICKYCPSSAAPRPCRSHHCFHCNRCV</sequence>
<protein>
    <submittedName>
        <fullName evidence="3">Uncharacterized protein</fullName>
    </submittedName>
</protein>
<feature type="compositionally biased region" description="Basic and acidic residues" evidence="1">
    <location>
        <begin position="152"/>
        <end position="169"/>
    </location>
</feature>
<gene>
    <name evidence="3" type="ORF">ADUPG1_011957</name>
</gene>
<proteinExistence type="predicted"/>
<reference evidence="3" key="1">
    <citation type="submission" date="2022-03" db="EMBL/GenBank/DDBJ databases">
        <title>Draft genome sequence of Aduncisulcus paluster, a free-living microaerophilic Fornicata.</title>
        <authorList>
            <person name="Yuyama I."/>
            <person name="Kume K."/>
            <person name="Tamura T."/>
            <person name="Inagaki Y."/>
            <person name="Hashimoto T."/>
        </authorList>
    </citation>
    <scope>NUCLEOTIDE SEQUENCE</scope>
    <source>
        <strain evidence="3">NY0171</strain>
    </source>
</reference>
<feature type="region of interest" description="Disordered" evidence="1">
    <location>
        <begin position="127"/>
        <end position="169"/>
    </location>
</feature>
<feature type="compositionally biased region" description="Polar residues" evidence="1">
    <location>
        <begin position="129"/>
        <end position="141"/>
    </location>
</feature>
<evidence type="ECO:0000313" key="3">
    <source>
        <dbReference type="EMBL" id="GKT21643.1"/>
    </source>
</evidence>
<keyword evidence="2" id="KW-1133">Transmembrane helix</keyword>
<feature type="compositionally biased region" description="Basic and acidic residues" evidence="1">
    <location>
        <begin position="196"/>
        <end position="206"/>
    </location>
</feature>
<feature type="transmembrane region" description="Helical" evidence="2">
    <location>
        <begin position="7"/>
        <end position="29"/>
    </location>
</feature>
<dbReference type="EMBL" id="BQXS01012331">
    <property type="protein sequence ID" value="GKT21643.1"/>
    <property type="molecule type" value="Genomic_DNA"/>
</dbReference>
<evidence type="ECO:0000256" key="1">
    <source>
        <dbReference type="SAM" id="MobiDB-lite"/>
    </source>
</evidence>
<keyword evidence="2" id="KW-0812">Transmembrane</keyword>
<dbReference type="PROSITE" id="PS50216">
    <property type="entry name" value="DHHC"/>
    <property type="match status" value="1"/>
</dbReference>
<organism evidence="3 4">
    <name type="scientific">Aduncisulcus paluster</name>
    <dbReference type="NCBI Taxonomy" id="2918883"/>
    <lineage>
        <taxon>Eukaryota</taxon>
        <taxon>Metamonada</taxon>
        <taxon>Carpediemonas-like organisms</taxon>
        <taxon>Aduncisulcus</taxon>
    </lineage>
</organism>
<comment type="caution">
    <text evidence="3">The sequence shown here is derived from an EMBL/GenBank/DDBJ whole genome shotgun (WGS) entry which is preliminary data.</text>
</comment>
<evidence type="ECO:0000256" key="2">
    <source>
        <dbReference type="SAM" id="Phobius"/>
    </source>
</evidence>
<keyword evidence="2" id="KW-0472">Membrane</keyword>
<feature type="region of interest" description="Disordered" evidence="1">
    <location>
        <begin position="183"/>
        <end position="208"/>
    </location>
</feature>
<dbReference type="Proteomes" id="UP001057375">
    <property type="component" value="Unassembled WGS sequence"/>
</dbReference>
<name>A0ABQ5JXT4_9EUKA</name>
<feature type="non-terminal residue" evidence="3">
    <location>
        <position position="248"/>
    </location>
</feature>
<evidence type="ECO:0000313" key="4">
    <source>
        <dbReference type="Proteomes" id="UP001057375"/>
    </source>
</evidence>